<dbReference type="AlphaFoldDB" id="C3ZPL4"/>
<comment type="subcellular location">
    <subcellularLocation>
        <location evidence="1">Secreted</location>
    </subcellularLocation>
</comment>
<name>C3ZPL4_BRAFL</name>
<reference evidence="10" key="1">
    <citation type="journal article" date="2008" name="Nature">
        <title>The amphioxus genome and the evolution of the chordate karyotype.</title>
        <authorList>
            <consortium name="US DOE Joint Genome Institute (JGI-PGF)"/>
            <person name="Putnam N.H."/>
            <person name="Butts T."/>
            <person name="Ferrier D.E.K."/>
            <person name="Furlong R.F."/>
            <person name="Hellsten U."/>
            <person name="Kawashima T."/>
            <person name="Robinson-Rechavi M."/>
            <person name="Shoguchi E."/>
            <person name="Terry A."/>
            <person name="Yu J.-K."/>
            <person name="Benito-Gutierrez E.L."/>
            <person name="Dubchak I."/>
            <person name="Garcia-Fernandez J."/>
            <person name="Gibson-Brown J.J."/>
            <person name="Grigoriev I.V."/>
            <person name="Horton A.C."/>
            <person name="de Jong P.J."/>
            <person name="Jurka J."/>
            <person name="Kapitonov V.V."/>
            <person name="Kohara Y."/>
            <person name="Kuroki Y."/>
            <person name="Lindquist E."/>
            <person name="Lucas S."/>
            <person name="Osoegawa K."/>
            <person name="Pennacchio L.A."/>
            <person name="Salamov A.A."/>
            <person name="Satou Y."/>
            <person name="Sauka-Spengler T."/>
            <person name="Schmutz J."/>
            <person name="Shin-I T."/>
            <person name="Toyoda A."/>
            <person name="Bronner-Fraser M."/>
            <person name="Fujiyama A."/>
            <person name="Holland L.Z."/>
            <person name="Holland P.W.H."/>
            <person name="Satoh N."/>
            <person name="Rokhsar D.S."/>
        </authorList>
    </citation>
    <scope>NUCLEOTIDE SEQUENCE [LARGE SCALE GENOMIC DNA]</scope>
    <source>
        <strain evidence="10">S238N-H82</strain>
        <tissue evidence="10">Testes</tissue>
    </source>
</reference>
<dbReference type="SUPFAM" id="SSF50494">
    <property type="entry name" value="Trypsin-like serine proteases"/>
    <property type="match status" value="1"/>
</dbReference>
<dbReference type="InterPro" id="IPR009003">
    <property type="entry name" value="Peptidase_S1_PA"/>
</dbReference>
<dbReference type="GO" id="GO:0005576">
    <property type="term" value="C:extracellular region"/>
    <property type="evidence" value="ECO:0007669"/>
    <property type="project" value="UniProtKB-SubCell"/>
</dbReference>
<evidence type="ECO:0000256" key="7">
    <source>
        <dbReference type="RuleBase" id="RU363034"/>
    </source>
</evidence>
<evidence type="ECO:0000256" key="6">
    <source>
        <dbReference type="ARBA" id="ARBA00023157"/>
    </source>
</evidence>
<evidence type="ECO:0000256" key="1">
    <source>
        <dbReference type="ARBA" id="ARBA00004613"/>
    </source>
</evidence>
<dbReference type="EMBL" id="GG666658">
    <property type="protein sequence ID" value="EEN45511.1"/>
    <property type="molecule type" value="Genomic_DNA"/>
</dbReference>
<keyword evidence="2" id="KW-0964">Secreted</keyword>
<dbReference type="PANTHER" id="PTHR24264">
    <property type="entry name" value="TRYPSIN-RELATED"/>
    <property type="match status" value="1"/>
</dbReference>
<dbReference type="PROSITE" id="PS00134">
    <property type="entry name" value="TRYPSIN_HIS"/>
    <property type="match status" value="1"/>
</dbReference>
<sequence>MHFFVLLALVSYAAAEGYEDRIIGGFEATPGSVPWQVSLQRSGSHFCGGTLLNSQWVLSAAHCLVSGMTVVAGEHDLSRNDGHEQSRGVERIIPHPNYNDNTLDNDIMLIKLSSPVTISSWVSPASLPDSMVSAGTNVIVTGWGNTGSNYPDKLQKVRVPVISRATCNGANAYAGAVTTNMFCAGYMDGGKDSCQGDSGGPVTRSGTVYGVVSWGYGCAQPNYPGVYTKVKKYTSWINVYIN</sequence>
<evidence type="ECO:0000259" key="9">
    <source>
        <dbReference type="PROSITE" id="PS50240"/>
    </source>
</evidence>
<dbReference type="FunCoup" id="C3ZPL4">
    <property type="interactions" value="51"/>
</dbReference>
<protein>
    <recommendedName>
        <fullName evidence="9">Peptidase S1 domain-containing protein</fullName>
    </recommendedName>
</protein>
<dbReference type="Gene3D" id="2.40.10.10">
    <property type="entry name" value="Trypsin-like serine proteases"/>
    <property type="match status" value="3"/>
</dbReference>
<dbReference type="PANTHER" id="PTHR24264:SF65">
    <property type="entry name" value="SRCR DOMAIN-CONTAINING PROTEIN"/>
    <property type="match status" value="1"/>
</dbReference>
<evidence type="ECO:0000256" key="2">
    <source>
        <dbReference type="ARBA" id="ARBA00022525"/>
    </source>
</evidence>
<dbReference type="PROSITE" id="PS50240">
    <property type="entry name" value="TRYPSIN_DOM"/>
    <property type="match status" value="1"/>
</dbReference>
<feature type="signal peptide" evidence="8">
    <location>
        <begin position="1"/>
        <end position="15"/>
    </location>
</feature>
<dbReference type="MEROPS" id="S01.151"/>
<evidence type="ECO:0000313" key="10">
    <source>
        <dbReference type="EMBL" id="EEN45511.1"/>
    </source>
</evidence>
<dbReference type="InterPro" id="IPR001254">
    <property type="entry name" value="Trypsin_dom"/>
</dbReference>
<evidence type="ECO:0000256" key="5">
    <source>
        <dbReference type="ARBA" id="ARBA00022825"/>
    </source>
</evidence>
<dbReference type="SMART" id="SM00020">
    <property type="entry name" value="Tryp_SPc"/>
    <property type="match status" value="1"/>
</dbReference>
<dbReference type="FunFam" id="2.40.10.10:FF:000003">
    <property type="entry name" value="Transmembrane serine protease 3"/>
    <property type="match status" value="1"/>
</dbReference>
<keyword evidence="3 7" id="KW-0645">Protease</keyword>
<feature type="domain" description="Peptidase S1" evidence="9">
    <location>
        <begin position="22"/>
        <end position="242"/>
    </location>
</feature>
<dbReference type="InParanoid" id="C3ZPL4"/>
<organism>
    <name type="scientific">Branchiostoma floridae</name>
    <name type="common">Florida lancelet</name>
    <name type="synonym">Amphioxus</name>
    <dbReference type="NCBI Taxonomy" id="7739"/>
    <lineage>
        <taxon>Eukaryota</taxon>
        <taxon>Metazoa</taxon>
        <taxon>Chordata</taxon>
        <taxon>Cephalochordata</taxon>
        <taxon>Leptocardii</taxon>
        <taxon>Amphioxiformes</taxon>
        <taxon>Branchiostomatidae</taxon>
        <taxon>Branchiostoma</taxon>
    </lineage>
</organism>
<dbReference type="InterPro" id="IPR001314">
    <property type="entry name" value="Peptidase_S1A"/>
</dbReference>
<gene>
    <name evidence="10" type="ORF">BRAFLDRAFT_88359</name>
</gene>
<dbReference type="GO" id="GO:0006508">
    <property type="term" value="P:proteolysis"/>
    <property type="evidence" value="ECO:0007669"/>
    <property type="project" value="UniProtKB-KW"/>
</dbReference>
<feature type="chain" id="PRO_5012271562" description="Peptidase S1 domain-containing protein" evidence="8">
    <location>
        <begin position="16"/>
        <end position="242"/>
    </location>
</feature>
<dbReference type="PROSITE" id="PS00135">
    <property type="entry name" value="TRYPSIN_SER"/>
    <property type="match status" value="1"/>
</dbReference>
<accession>C3ZPL4</accession>
<dbReference type="InterPro" id="IPR050127">
    <property type="entry name" value="Serine_Proteases_S1"/>
</dbReference>
<keyword evidence="6" id="KW-1015">Disulfide bond</keyword>
<proteinExistence type="predicted"/>
<dbReference type="GO" id="GO:0004252">
    <property type="term" value="F:serine-type endopeptidase activity"/>
    <property type="evidence" value="ECO:0007669"/>
    <property type="project" value="InterPro"/>
</dbReference>
<keyword evidence="5 7" id="KW-0720">Serine protease</keyword>
<dbReference type="InterPro" id="IPR018114">
    <property type="entry name" value="TRYPSIN_HIS"/>
</dbReference>
<dbReference type="CDD" id="cd00190">
    <property type="entry name" value="Tryp_SPc"/>
    <property type="match status" value="1"/>
</dbReference>
<dbReference type="eggNOG" id="KOG3627">
    <property type="taxonomic scope" value="Eukaryota"/>
</dbReference>
<dbReference type="Pfam" id="PF00089">
    <property type="entry name" value="Trypsin"/>
    <property type="match status" value="1"/>
</dbReference>
<dbReference type="PRINTS" id="PR00722">
    <property type="entry name" value="CHYMOTRYPSIN"/>
</dbReference>
<evidence type="ECO:0000256" key="4">
    <source>
        <dbReference type="ARBA" id="ARBA00022801"/>
    </source>
</evidence>
<keyword evidence="8" id="KW-0732">Signal</keyword>
<dbReference type="InterPro" id="IPR033116">
    <property type="entry name" value="TRYPSIN_SER"/>
</dbReference>
<keyword evidence="4 7" id="KW-0378">Hydrolase</keyword>
<evidence type="ECO:0000256" key="8">
    <source>
        <dbReference type="SAM" id="SignalP"/>
    </source>
</evidence>
<evidence type="ECO:0000256" key="3">
    <source>
        <dbReference type="ARBA" id="ARBA00022670"/>
    </source>
</evidence>
<dbReference type="InterPro" id="IPR043504">
    <property type="entry name" value="Peptidase_S1_PA_chymotrypsin"/>
</dbReference>